<name>A0ABS3KWJ9_9PROT</name>
<dbReference type="InterPro" id="IPR042099">
    <property type="entry name" value="ANL_N_sf"/>
</dbReference>
<dbReference type="Pfam" id="PF13193">
    <property type="entry name" value="AMP-binding_C"/>
    <property type="match status" value="1"/>
</dbReference>
<proteinExistence type="predicted"/>
<protein>
    <submittedName>
        <fullName evidence="3">AMP-binding protein</fullName>
    </submittedName>
</protein>
<comment type="caution">
    <text evidence="3">The sequence shown here is derived from an EMBL/GenBank/DDBJ whole genome shotgun (WGS) entry which is preliminary data.</text>
</comment>
<evidence type="ECO:0000313" key="3">
    <source>
        <dbReference type="EMBL" id="MBO1080706.1"/>
    </source>
</evidence>
<keyword evidence="4" id="KW-1185">Reference proteome</keyword>
<feature type="domain" description="AMP-binding enzyme C-terminal" evidence="2">
    <location>
        <begin position="426"/>
        <end position="501"/>
    </location>
</feature>
<dbReference type="InterPro" id="IPR050237">
    <property type="entry name" value="ATP-dep_AMP-bd_enzyme"/>
</dbReference>
<dbReference type="PANTHER" id="PTHR43767:SF7">
    <property type="entry name" value="MEDIUM_LONG-CHAIN-FATTY-ACID--COA LIGASE FADD8"/>
    <property type="match status" value="1"/>
</dbReference>
<dbReference type="Gene3D" id="3.40.50.12780">
    <property type="entry name" value="N-terminal domain of ligase-like"/>
    <property type="match status" value="1"/>
</dbReference>
<gene>
    <name evidence="3" type="ORF">IAI61_16805</name>
</gene>
<sequence>MPLTERPSMLPATFRPMTMASGIRCNAARGQDRVALICGGRSLTFGQLVDRIERVSALGLGLGLRAGDRAAIVAGNCLEYLEIVDGLADAGIAVATPNPRQTPEELGFILQDCGARVIFVGVESEALVRAADASAVERIIVIGAEYEALLQDARPCSLPEVAEWSAFAIPYTSGTTGKPRGVVLPHRSRVMLGFSMASEFGCYGPDDRFLAVTPMFHGAGYANVHTSVFFGGTCEILERFEPELCLRRLSEGGATGTFVVPTIFHAIFGLEKPVLDRYRSHSLRALMSNAAPLPQKTKEVIVDYFGEGLLHEMYGSTEAGTVCSLRPRDQLIKKQCVGHACMMNQVKLLDDAGQPVKQGEVGELFSTGPNLFLGYWNKPEATAAAMRDGWFSAGDLAWQDADGCYYIVDRKKDMYISGGVNVYPREIEELLFRLPGVREAAVIGTADDYWGEVGKAFLVLEPGAALSAEAVIEVCKEKLAGYKVPRHVAFIEALPRNPAGKVLKTELRARG</sequence>
<dbReference type="SUPFAM" id="SSF56801">
    <property type="entry name" value="Acetyl-CoA synthetase-like"/>
    <property type="match status" value="1"/>
</dbReference>
<evidence type="ECO:0000259" key="1">
    <source>
        <dbReference type="Pfam" id="PF00501"/>
    </source>
</evidence>
<dbReference type="PANTHER" id="PTHR43767">
    <property type="entry name" value="LONG-CHAIN-FATTY-ACID--COA LIGASE"/>
    <property type="match status" value="1"/>
</dbReference>
<dbReference type="Proteomes" id="UP001518989">
    <property type="component" value="Unassembled WGS sequence"/>
</dbReference>
<accession>A0ABS3KWJ9</accession>
<dbReference type="InterPro" id="IPR025110">
    <property type="entry name" value="AMP-bd_C"/>
</dbReference>
<dbReference type="Gene3D" id="3.30.300.30">
    <property type="match status" value="1"/>
</dbReference>
<dbReference type="EMBL" id="JACTNG010000010">
    <property type="protein sequence ID" value="MBO1080706.1"/>
    <property type="molecule type" value="Genomic_DNA"/>
</dbReference>
<dbReference type="InterPro" id="IPR020845">
    <property type="entry name" value="AMP-binding_CS"/>
</dbReference>
<evidence type="ECO:0000259" key="2">
    <source>
        <dbReference type="Pfam" id="PF13193"/>
    </source>
</evidence>
<dbReference type="InterPro" id="IPR000873">
    <property type="entry name" value="AMP-dep_synth/lig_dom"/>
</dbReference>
<reference evidence="3 4" key="1">
    <citation type="submission" date="2020-09" db="EMBL/GenBank/DDBJ databases">
        <title>Roseomonas.</title>
        <authorList>
            <person name="Zhu W."/>
        </authorList>
    </citation>
    <scope>NUCLEOTIDE SEQUENCE [LARGE SCALE GENOMIC DNA]</scope>
    <source>
        <strain evidence="3 4">573</strain>
    </source>
</reference>
<evidence type="ECO:0000313" key="4">
    <source>
        <dbReference type="Proteomes" id="UP001518989"/>
    </source>
</evidence>
<dbReference type="PROSITE" id="PS00455">
    <property type="entry name" value="AMP_BINDING"/>
    <property type="match status" value="1"/>
</dbReference>
<organism evidence="3 4">
    <name type="scientific">Roseomonas haemaphysalidis</name>
    <dbReference type="NCBI Taxonomy" id="2768162"/>
    <lineage>
        <taxon>Bacteria</taxon>
        <taxon>Pseudomonadati</taxon>
        <taxon>Pseudomonadota</taxon>
        <taxon>Alphaproteobacteria</taxon>
        <taxon>Acetobacterales</taxon>
        <taxon>Roseomonadaceae</taxon>
        <taxon>Roseomonas</taxon>
    </lineage>
</organism>
<dbReference type="Pfam" id="PF00501">
    <property type="entry name" value="AMP-binding"/>
    <property type="match status" value="1"/>
</dbReference>
<dbReference type="InterPro" id="IPR045851">
    <property type="entry name" value="AMP-bd_C_sf"/>
</dbReference>
<feature type="domain" description="AMP-dependent synthetase/ligase" evidence="1">
    <location>
        <begin position="26"/>
        <end position="376"/>
    </location>
</feature>